<evidence type="ECO:0000256" key="1">
    <source>
        <dbReference type="SAM" id="MobiDB-lite"/>
    </source>
</evidence>
<dbReference type="EMBL" id="JAPFRD010000011">
    <property type="protein sequence ID" value="MCW8109551.1"/>
    <property type="molecule type" value="Genomic_DNA"/>
</dbReference>
<dbReference type="InterPro" id="IPR037522">
    <property type="entry name" value="HD_GYP_dom"/>
</dbReference>
<evidence type="ECO:0000313" key="3">
    <source>
        <dbReference type="EMBL" id="MCW8109551.1"/>
    </source>
</evidence>
<gene>
    <name evidence="3" type="ORF">OPS25_13655</name>
</gene>
<dbReference type="Gene3D" id="1.10.3210.10">
    <property type="entry name" value="Hypothetical protein af1432"/>
    <property type="match status" value="1"/>
</dbReference>
<proteinExistence type="predicted"/>
<keyword evidence="4" id="KW-1185">Reference proteome</keyword>
<dbReference type="CDD" id="cd00077">
    <property type="entry name" value="HDc"/>
    <property type="match status" value="1"/>
</dbReference>
<dbReference type="Pfam" id="PF11871">
    <property type="entry name" value="DUF3391"/>
    <property type="match status" value="1"/>
</dbReference>
<dbReference type="Proteomes" id="UP001142810">
    <property type="component" value="Unassembled WGS sequence"/>
</dbReference>
<dbReference type="PANTHER" id="PTHR43155:SF2">
    <property type="entry name" value="CYCLIC DI-GMP PHOSPHODIESTERASE PA4108"/>
    <property type="match status" value="1"/>
</dbReference>
<dbReference type="RefSeq" id="WP_265618336.1">
    <property type="nucleotide sequence ID" value="NZ_JAPFRD010000011.1"/>
</dbReference>
<dbReference type="PANTHER" id="PTHR43155">
    <property type="entry name" value="CYCLIC DI-GMP PHOSPHODIESTERASE PA4108-RELATED"/>
    <property type="match status" value="1"/>
</dbReference>
<protein>
    <submittedName>
        <fullName evidence="3">HD-GYP domain-containing protein</fullName>
    </submittedName>
</protein>
<evidence type="ECO:0000259" key="2">
    <source>
        <dbReference type="PROSITE" id="PS51832"/>
    </source>
</evidence>
<feature type="domain" description="HD-GYP" evidence="2">
    <location>
        <begin position="129"/>
        <end position="324"/>
    </location>
</feature>
<dbReference type="InterPro" id="IPR021812">
    <property type="entry name" value="DUF3391"/>
</dbReference>
<evidence type="ECO:0000313" key="4">
    <source>
        <dbReference type="Proteomes" id="UP001142810"/>
    </source>
</evidence>
<dbReference type="PROSITE" id="PS51832">
    <property type="entry name" value="HD_GYP"/>
    <property type="match status" value="1"/>
</dbReference>
<dbReference type="SUPFAM" id="SSF109604">
    <property type="entry name" value="HD-domain/PDEase-like"/>
    <property type="match status" value="1"/>
</dbReference>
<dbReference type="Pfam" id="PF13487">
    <property type="entry name" value="HD_5"/>
    <property type="match status" value="1"/>
</dbReference>
<reference evidence="3" key="1">
    <citation type="submission" date="2022-11" db="EMBL/GenBank/DDBJ databases">
        <title>Alteromonas sp. nov., isolated from sea water of the Qingdao.</title>
        <authorList>
            <person name="Wang Q."/>
        </authorList>
    </citation>
    <scope>NUCLEOTIDE SEQUENCE</scope>
    <source>
        <strain evidence="3">ASW11-7</strain>
    </source>
</reference>
<organism evidence="3 4">
    <name type="scientific">Alteromonas aquimaris</name>
    <dbReference type="NCBI Taxonomy" id="2998417"/>
    <lineage>
        <taxon>Bacteria</taxon>
        <taxon>Pseudomonadati</taxon>
        <taxon>Pseudomonadota</taxon>
        <taxon>Gammaproteobacteria</taxon>
        <taxon>Alteromonadales</taxon>
        <taxon>Alteromonadaceae</taxon>
        <taxon>Alteromonas/Salinimonas group</taxon>
        <taxon>Alteromonas</taxon>
    </lineage>
</organism>
<accession>A0ABT3P9U4</accession>
<dbReference type="InterPro" id="IPR003607">
    <property type="entry name" value="HD/PDEase_dom"/>
</dbReference>
<sequence length="393" mass="43971">MSSLQAIDIDELKVGMYVVEFVRQEGEIAVKSSGTIPNTSTIKHLAKSGVKRLIIDPLRSQAHHNTGVKKQKLDENSSGTPKPSKMELSDALQIHSRGVSLQKLIQDSVKKQRPLDPKYAEEFTALMVDMMESNPTALACAARIRKKNSYLLEHALNVSIHLIQLGQHMKLSINDVQDLGLGGFLIDVGKVCLPDEILFKPGKVTQKEMDIIKGHVRLGEEYLAQQGYSKRIISIVAQHHERLDGSGYPRKLVGDDIHQFGRMVAIADVYDAVTADRPYRAGMTHQQALKILLSDSQSRLDSTLVQQFIKCTGIFPEGTLVELSNGHVAMVCQENRANPLRPKIKPFYSLKSKHYLSVKEIDLAKVSGIKIVRQIKDSQLKIDFHKIFHEKMV</sequence>
<comment type="caution">
    <text evidence="3">The sequence shown here is derived from an EMBL/GenBank/DDBJ whole genome shotgun (WGS) entry which is preliminary data.</text>
</comment>
<name>A0ABT3P9U4_9ALTE</name>
<feature type="region of interest" description="Disordered" evidence="1">
    <location>
        <begin position="64"/>
        <end position="88"/>
    </location>
</feature>